<evidence type="ECO:0000313" key="1">
    <source>
        <dbReference type="EMBL" id="MBW3467834.1"/>
    </source>
</evidence>
<proteinExistence type="predicted"/>
<comment type="caution">
    <text evidence="1">The sequence shown here is derived from an EMBL/GenBank/DDBJ whole genome shotgun (WGS) entry which is preliminary data.</text>
</comment>
<dbReference type="EMBL" id="RPHB01000003">
    <property type="protein sequence ID" value="MBW3467834.1"/>
    <property type="molecule type" value="Genomic_DNA"/>
</dbReference>
<accession>A0A951IX46</accession>
<dbReference type="Pfam" id="PF11013">
    <property type="entry name" value="DUF2851"/>
    <property type="match status" value="1"/>
</dbReference>
<name>A0A951IX46_9BACT</name>
<sequence>MEFKEDFLQAVWKYQYFDKNNLKTTDGQPLEIKKIGYHNFFHGPDFLEACIRVGGVDFFGHVEVHRFASDWKNHEHDADSRYNSVILHVVYYNDKPILRKDGSSIPTLELNGKILLDVIRNYEKLIRSDDGIVCGDFLTQIKDIQKFSMLERALVERLESKSERVMEILDETNGNWEETSYRWLFQSFGFKTNALTMYRLSESMPYSYLKKSSHLPQAIEAMLFGQAGFLGELIQDPYTEVLAREYSFYRKKYGLKTVVFPSDWKFMGVRPVNSPVLRLAQLTSFLSKGKNIFSDAIYDFSTLDEFYRLFELRVPEYWKLHFKPGKPSKKALPDRISKNSLKLLAINFVVPLWYSYGKYVEDPIWKDKCFDLLQEIEAESNHITRKFTLYQWSCSNAFDSQGMIGLYNTYCLPKKCMDCKIGQSLLKARSV</sequence>
<dbReference type="RefSeq" id="WP_219288254.1">
    <property type="nucleotide sequence ID" value="NZ_RPHB01000003.1"/>
</dbReference>
<dbReference type="AlphaFoldDB" id="A0A951IX46"/>
<protein>
    <submittedName>
        <fullName evidence="1">DUF2851 family protein</fullName>
    </submittedName>
</protein>
<keyword evidence="2" id="KW-1185">Reference proteome</keyword>
<reference evidence="1 2" key="1">
    <citation type="journal article" date="2020" name="Syst. Appl. Microbiol.">
        <title>Arthrospiribacter ruber gen. nov., sp. nov., a novel bacterium isolated from Arthrospira cultures.</title>
        <authorList>
            <person name="Waleron M."/>
            <person name="Misztak A."/>
            <person name="Waleron M.M."/>
            <person name="Furmaniak M."/>
            <person name="Mrozik A."/>
            <person name="Waleron K."/>
        </authorList>
    </citation>
    <scope>NUCLEOTIDE SEQUENCE [LARGE SCALE GENOMIC DNA]</scope>
    <source>
        <strain evidence="1 2">DPMB0001</strain>
    </source>
</reference>
<dbReference type="InterPro" id="IPR021272">
    <property type="entry name" value="DUF2851"/>
</dbReference>
<organism evidence="1 2">
    <name type="scientific">Arthrospiribacter ruber</name>
    <dbReference type="NCBI Taxonomy" id="2487934"/>
    <lineage>
        <taxon>Bacteria</taxon>
        <taxon>Pseudomonadati</taxon>
        <taxon>Bacteroidota</taxon>
        <taxon>Cytophagia</taxon>
        <taxon>Cytophagales</taxon>
        <taxon>Cyclobacteriaceae</taxon>
        <taxon>Arthrospiribacter</taxon>
    </lineage>
</organism>
<evidence type="ECO:0000313" key="2">
    <source>
        <dbReference type="Proteomes" id="UP000727490"/>
    </source>
</evidence>
<dbReference type="Proteomes" id="UP000727490">
    <property type="component" value="Unassembled WGS sequence"/>
</dbReference>
<gene>
    <name evidence="1" type="ORF">EGN73_08390</name>
</gene>